<sequence length="348" mass="41107">MNEELSYEHKVCVECFTYNQSLYIEDALDGFCMQHTTFPYVCVIIDDASTDGEQKVLTDYLKRNFNLNDTSVVRNEDYVNYSLVYAQHKNNENCYFAVIFLKYNHYSKALDKTPYFSEWHNNSKYLAFCEGDDFWIDSHKLQKQVDFLEVHTDYTMFFHNAIIRYENQTRPDRILSQFETGDFDTLLLFKKWQLPLASVLLRRQILDSPLLTELNKVYKGSFCLFITATKTGKVFGLSESLSVYRINDGGVSNKMHAWDILDRRYKYAKVTKDDTIIKYVDSIALRRLIEVMPHYLLGNSEAKKLANVVKYHNKRVYYQSIIVFPLCFPKLVLDKIKSQYDKKKRSNR</sequence>
<dbReference type="Proteomes" id="UP000184280">
    <property type="component" value="Unassembled WGS sequence"/>
</dbReference>
<dbReference type="Gene3D" id="3.90.550.10">
    <property type="entry name" value="Spore Coat Polysaccharide Biosynthesis Protein SpsA, Chain A"/>
    <property type="match status" value="1"/>
</dbReference>
<organism evidence="1 2">
    <name type="scientific">Xylanibacter ruminicola</name>
    <name type="common">Prevotella ruminicola</name>
    <dbReference type="NCBI Taxonomy" id="839"/>
    <lineage>
        <taxon>Bacteria</taxon>
        <taxon>Pseudomonadati</taxon>
        <taxon>Bacteroidota</taxon>
        <taxon>Bacteroidia</taxon>
        <taxon>Bacteroidales</taxon>
        <taxon>Prevotellaceae</taxon>
        <taxon>Xylanibacter</taxon>
    </lineage>
</organism>
<name>A0A1M7FKV8_XYLRU</name>
<dbReference type="SUPFAM" id="SSF53448">
    <property type="entry name" value="Nucleotide-diphospho-sugar transferases"/>
    <property type="match status" value="1"/>
</dbReference>
<gene>
    <name evidence="1" type="ORF">SAMN04488494_1183</name>
</gene>
<evidence type="ECO:0008006" key="3">
    <source>
        <dbReference type="Google" id="ProtNLM"/>
    </source>
</evidence>
<dbReference type="OrthoDB" id="199095at2"/>
<dbReference type="EMBL" id="FRCJ01000002">
    <property type="protein sequence ID" value="SHM04277.1"/>
    <property type="molecule type" value="Genomic_DNA"/>
</dbReference>
<evidence type="ECO:0000313" key="2">
    <source>
        <dbReference type="Proteomes" id="UP000184280"/>
    </source>
</evidence>
<dbReference type="RefSeq" id="WP_073043609.1">
    <property type="nucleotide sequence ID" value="NZ_FRCJ01000002.1"/>
</dbReference>
<proteinExistence type="predicted"/>
<accession>A0A1M7FKV8</accession>
<evidence type="ECO:0000313" key="1">
    <source>
        <dbReference type="EMBL" id="SHM04277.1"/>
    </source>
</evidence>
<reference evidence="1 2" key="1">
    <citation type="submission" date="2016-11" db="EMBL/GenBank/DDBJ databases">
        <authorList>
            <person name="Jaros S."/>
            <person name="Januszkiewicz K."/>
            <person name="Wedrychowicz H."/>
        </authorList>
    </citation>
    <scope>NUCLEOTIDE SEQUENCE [LARGE SCALE GENOMIC DNA]</scope>
    <source>
        <strain evidence="1 2">BPI-34</strain>
    </source>
</reference>
<dbReference type="AlphaFoldDB" id="A0A1M7FKV8"/>
<protein>
    <recommendedName>
        <fullName evidence="3">Glycosyl transferase family 2</fullName>
    </recommendedName>
</protein>
<dbReference type="InterPro" id="IPR029044">
    <property type="entry name" value="Nucleotide-diphossugar_trans"/>
</dbReference>